<dbReference type="InterPro" id="IPR043128">
    <property type="entry name" value="Rev_trsase/Diguanyl_cyclase"/>
</dbReference>
<dbReference type="AlphaFoldDB" id="A0A2S7F377"/>
<evidence type="ECO:0000313" key="11">
    <source>
        <dbReference type="EMBL" id="PPU99838.1"/>
    </source>
</evidence>
<reference evidence="12" key="1">
    <citation type="submission" date="2016-08" db="EMBL/GenBank/DDBJ databases">
        <authorList>
            <person name="Merda D."/>
            <person name="Briand M."/>
            <person name="Taghouti G."/>
            <person name="Carrere S."/>
            <person name="Gouzy J."/>
            <person name="Portier P."/>
            <person name="Jacques M.-A."/>
            <person name="Fischer-Le Saux M."/>
        </authorList>
    </citation>
    <scope>NUCLEOTIDE SEQUENCE [LARGE SCALE GENOMIC DNA]</scope>
    <source>
        <strain evidence="12">CFBP1156</strain>
    </source>
</reference>
<comment type="catalytic activity">
    <reaction evidence="8">
        <text>2 GTP = 3',3'-c-di-GMP + 2 diphosphate</text>
        <dbReference type="Rhea" id="RHEA:24898"/>
        <dbReference type="ChEBI" id="CHEBI:33019"/>
        <dbReference type="ChEBI" id="CHEBI:37565"/>
        <dbReference type="ChEBI" id="CHEBI:58805"/>
        <dbReference type="EC" id="2.7.7.65"/>
    </reaction>
</comment>
<accession>A0A2S7F377</accession>
<evidence type="ECO:0000256" key="6">
    <source>
        <dbReference type="ARBA" id="ARBA00022989"/>
    </source>
</evidence>
<evidence type="ECO:0000256" key="8">
    <source>
        <dbReference type="ARBA" id="ARBA00034247"/>
    </source>
</evidence>
<dbReference type="Gene3D" id="3.30.70.270">
    <property type="match status" value="1"/>
</dbReference>
<evidence type="ECO:0000256" key="7">
    <source>
        <dbReference type="ARBA" id="ARBA00023136"/>
    </source>
</evidence>
<dbReference type="CDD" id="cd12914">
    <property type="entry name" value="PDC1_DGC_like"/>
    <property type="match status" value="1"/>
</dbReference>
<dbReference type="CDD" id="cd01949">
    <property type="entry name" value="GGDEF"/>
    <property type="match status" value="1"/>
</dbReference>
<gene>
    <name evidence="11" type="ORF">XhyaCFBP1156_01390</name>
</gene>
<dbReference type="Proteomes" id="UP000238261">
    <property type="component" value="Unassembled WGS sequence"/>
</dbReference>
<dbReference type="OrthoDB" id="9803824at2"/>
<dbReference type="GO" id="GO:0043709">
    <property type="term" value="P:cell adhesion involved in single-species biofilm formation"/>
    <property type="evidence" value="ECO:0007669"/>
    <property type="project" value="TreeGrafter"/>
</dbReference>
<dbReference type="CDD" id="cd12915">
    <property type="entry name" value="PDC2_DGC_like"/>
    <property type="match status" value="1"/>
</dbReference>
<dbReference type="RefSeq" id="WP_046980286.1">
    <property type="nucleotide sequence ID" value="NZ_CP043476.1"/>
</dbReference>
<name>A0A2S7F377_9XANT</name>
<dbReference type="Pfam" id="PF02743">
    <property type="entry name" value="dCache_1"/>
    <property type="match status" value="1"/>
</dbReference>
<evidence type="ECO:0000256" key="2">
    <source>
        <dbReference type="ARBA" id="ARBA00004651"/>
    </source>
</evidence>
<evidence type="ECO:0000313" key="12">
    <source>
        <dbReference type="Proteomes" id="UP000238261"/>
    </source>
</evidence>
<dbReference type="SMART" id="SM00267">
    <property type="entry name" value="GGDEF"/>
    <property type="match status" value="1"/>
</dbReference>
<feature type="domain" description="GGDEF" evidence="10">
    <location>
        <begin position="355"/>
        <end position="490"/>
    </location>
</feature>
<dbReference type="InterPro" id="IPR029787">
    <property type="entry name" value="Nucleotide_cyclase"/>
</dbReference>
<sequence>MSKGTTQRRNLVQRVALNVFITAAWAMLAASEYSSLRDARSATLRTAQASSLNLASSLAQHTSDSLVIADAVLSGVVARVETGAGRKPKTLHEVLVDAANLSDRLHTVAVCDASGQWVNSSPPRGSQRGNNADQAHFEHHKKYSDGLAFIGRPSHSDGSWTITLSRRVDNADGSFGGVALASIRLEYLQDLGNTFDVGRSGSIAIIYDDGDVVPFRLGDQYLKGASIAGSQIHRTMRELHRGWAIYRSPIDGEEWVAGFAPVRPFPMSLLVSMPSNEVLASWRKMALQRSLITIAGCALFVGLGIWLHLQLRRVHTSEAKLSTEAWIDPLIGIYNRRGFDYKLQRALQQRQVTHSPVSLLMIDVDHFKLYNDTYGHVNGDACLRQVGQAMASCALRLNDVAARYGGEEFAIILPFTDEKGAERVAQQVRSAVRELALPHASSPTDARVTVSIGIACADMGNQQWTVTDLVDKADAALYRAKQAGRDRACT</sequence>
<keyword evidence="5 9" id="KW-0812">Transmembrane</keyword>
<dbReference type="Gene3D" id="3.30.450.20">
    <property type="entry name" value="PAS domain"/>
    <property type="match status" value="2"/>
</dbReference>
<evidence type="ECO:0000256" key="3">
    <source>
        <dbReference type="ARBA" id="ARBA00012528"/>
    </source>
</evidence>
<organism evidence="11 12">
    <name type="scientific">Xanthomonas hyacinthi</name>
    <dbReference type="NCBI Taxonomy" id="56455"/>
    <lineage>
        <taxon>Bacteria</taxon>
        <taxon>Pseudomonadati</taxon>
        <taxon>Pseudomonadota</taxon>
        <taxon>Gammaproteobacteria</taxon>
        <taxon>Lysobacterales</taxon>
        <taxon>Lysobacteraceae</taxon>
        <taxon>Xanthomonas</taxon>
    </lineage>
</organism>
<dbReference type="InterPro" id="IPR050469">
    <property type="entry name" value="Diguanylate_Cyclase"/>
</dbReference>
<evidence type="ECO:0000259" key="10">
    <source>
        <dbReference type="PROSITE" id="PS50887"/>
    </source>
</evidence>
<protein>
    <recommendedName>
        <fullName evidence="3">diguanylate cyclase</fullName>
        <ecNumber evidence="3">2.7.7.65</ecNumber>
    </recommendedName>
</protein>
<keyword evidence="12" id="KW-1185">Reference proteome</keyword>
<comment type="cofactor">
    <cofactor evidence="1">
        <name>Mg(2+)</name>
        <dbReference type="ChEBI" id="CHEBI:18420"/>
    </cofactor>
</comment>
<dbReference type="Pfam" id="PF00990">
    <property type="entry name" value="GGDEF"/>
    <property type="match status" value="1"/>
</dbReference>
<dbReference type="PANTHER" id="PTHR45138:SF9">
    <property type="entry name" value="DIGUANYLATE CYCLASE DGCM-RELATED"/>
    <property type="match status" value="1"/>
</dbReference>
<dbReference type="InterPro" id="IPR000160">
    <property type="entry name" value="GGDEF_dom"/>
</dbReference>
<feature type="transmembrane region" description="Helical" evidence="9">
    <location>
        <begin position="291"/>
        <end position="309"/>
    </location>
</feature>
<evidence type="ECO:0000256" key="5">
    <source>
        <dbReference type="ARBA" id="ARBA00022692"/>
    </source>
</evidence>
<dbReference type="EMBL" id="MDEG01000001">
    <property type="protein sequence ID" value="PPU99838.1"/>
    <property type="molecule type" value="Genomic_DNA"/>
</dbReference>
<dbReference type="NCBIfam" id="TIGR00254">
    <property type="entry name" value="GGDEF"/>
    <property type="match status" value="1"/>
</dbReference>
<comment type="subcellular location">
    <subcellularLocation>
        <location evidence="2">Cell membrane</location>
        <topology evidence="2">Multi-pass membrane protein</topology>
    </subcellularLocation>
</comment>
<dbReference type="PROSITE" id="PS50887">
    <property type="entry name" value="GGDEF"/>
    <property type="match status" value="1"/>
</dbReference>
<dbReference type="GO" id="GO:1902201">
    <property type="term" value="P:negative regulation of bacterial-type flagellum-dependent cell motility"/>
    <property type="evidence" value="ECO:0007669"/>
    <property type="project" value="TreeGrafter"/>
</dbReference>
<dbReference type="SUPFAM" id="SSF55073">
    <property type="entry name" value="Nucleotide cyclase"/>
    <property type="match status" value="1"/>
</dbReference>
<proteinExistence type="predicted"/>
<evidence type="ECO:0000256" key="9">
    <source>
        <dbReference type="SAM" id="Phobius"/>
    </source>
</evidence>
<evidence type="ECO:0000256" key="1">
    <source>
        <dbReference type="ARBA" id="ARBA00001946"/>
    </source>
</evidence>
<keyword evidence="6 9" id="KW-1133">Transmembrane helix</keyword>
<dbReference type="PANTHER" id="PTHR45138">
    <property type="entry name" value="REGULATORY COMPONENTS OF SENSORY TRANSDUCTION SYSTEM"/>
    <property type="match status" value="1"/>
</dbReference>
<evidence type="ECO:0000256" key="4">
    <source>
        <dbReference type="ARBA" id="ARBA00022475"/>
    </source>
</evidence>
<dbReference type="GO" id="GO:0052621">
    <property type="term" value="F:diguanylate cyclase activity"/>
    <property type="evidence" value="ECO:0007669"/>
    <property type="project" value="UniProtKB-EC"/>
</dbReference>
<comment type="caution">
    <text evidence="11">The sequence shown here is derived from an EMBL/GenBank/DDBJ whole genome shotgun (WGS) entry which is preliminary data.</text>
</comment>
<keyword evidence="7 9" id="KW-0472">Membrane</keyword>
<dbReference type="GO" id="GO:0005886">
    <property type="term" value="C:plasma membrane"/>
    <property type="evidence" value="ECO:0007669"/>
    <property type="project" value="UniProtKB-SubCell"/>
</dbReference>
<dbReference type="EC" id="2.7.7.65" evidence="3"/>
<keyword evidence="4" id="KW-1003">Cell membrane</keyword>
<dbReference type="FunFam" id="3.30.70.270:FF:000001">
    <property type="entry name" value="Diguanylate cyclase domain protein"/>
    <property type="match status" value="1"/>
</dbReference>
<dbReference type="InterPro" id="IPR033479">
    <property type="entry name" value="dCache_1"/>
</dbReference>